<dbReference type="InterPro" id="IPR022376">
    <property type="entry name" value="PQQ_CXXCW"/>
</dbReference>
<dbReference type="KEGG" id="sil:SPO1522"/>
<feature type="chain" id="PRO_5004259367" description="Rhodanese domain-containing protein" evidence="1">
    <location>
        <begin position="22"/>
        <end position="195"/>
    </location>
</feature>
<dbReference type="STRING" id="246200.SPO1522"/>
<dbReference type="AlphaFoldDB" id="Q5LT92"/>
<keyword evidence="4" id="KW-1185">Reference proteome</keyword>
<sequence>MRIAAALLAIALTGLSGAVWAETSAAIVARKPDLFHPETGLRIDRQRAPVPEDIPPPARKISALWARKLIARGALALDVYGAAQSRYDELDGTWLVPEPRQSLPGAVWLPEVGRGVLDAALQVYLERELERLTGGSKARAIVVFCVADCWMSWNAAQRIAGMGYLQVYWFPLGTDGWRELGWPLEPVEPVPVPVD</sequence>
<feature type="domain" description="Rhodanese" evidence="2">
    <location>
        <begin position="125"/>
        <end position="186"/>
    </location>
</feature>
<dbReference type="InterPro" id="IPR001763">
    <property type="entry name" value="Rhodanese-like_dom"/>
</dbReference>
<evidence type="ECO:0000256" key="1">
    <source>
        <dbReference type="SAM" id="SignalP"/>
    </source>
</evidence>
<dbReference type="RefSeq" id="WP_011047259.1">
    <property type="nucleotide sequence ID" value="NC_003911.12"/>
</dbReference>
<dbReference type="EMBL" id="CP000031">
    <property type="protein sequence ID" value="AAV94809.1"/>
    <property type="molecule type" value="Genomic_DNA"/>
</dbReference>
<protein>
    <recommendedName>
        <fullName evidence="2">Rhodanese domain-containing protein</fullName>
    </recommendedName>
</protein>
<dbReference type="eggNOG" id="COG0607">
    <property type="taxonomic scope" value="Bacteria"/>
</dbReference>
<evidence type="ECO:0000259" key="2">
    <source>
        <dbReference type="PROSITE" id="PS50206"/>
    </source>
</evidence>
<evidence type="ECO:0000313" key="4">
    <source>
        <dbReference type="Proteomes" id="UP000001023"/>
    </source>
</evidence>
<dbReference type="PaxDb" id="246200-SPO1522"/>
<accession>Q5LT92</accession>
<dbReference type="Proteomes" id="UP000001023">
    <property type="component" value="Chromosome"/>
</dbReference>
<name>Q5LT92_RUEPO</name>
<evidence type="ECO:0000313" key="3">
    <source>
        <dbReference type="EMBL" id="AAV94809.1"/>
    </source>
</evidence>
<dbReference type="SUPFAM" id="SSF52821">
    <property type="entry name" value="Rhodanese/Cell cycle control phosphatase"/>
    <property type="match status" value="1"/>
</dbReference>
<organism evidence="3 4">
    <name type="scientific">Ruegeria pomeroyi (strain ATCC 700808 / DSM 15171 / DSS-3)</name>
    <name type="common">Silicibacter pomeroyi</name>
    <dbReference type="NCBI Taxonomy" id="246200"/>
    <lineage>
        <taxon>Bacteria</taxon>
        <taxon>Pseudomonadati</taxon>
        <taxon>Pseudomonadota</taxon>
        <taxon>Alphaproteobacteria</taxon>
        <taxon>Rhodobacterales</taxon>
        <taxon>Roseobacteraceae</taxon>
        <taxon>Ruegeria</taxon>
    </lineage>
</organism>
<dbReference type="HOGENOM" id="CLU_094703_0_0_5"/>
<gene>
    <name evidence="3" type="ordered locus">SPO1522</name>
</gene>
<keyword evidence="1" id="KW-0732">Signal</keyword>
<dbReference type="CDD" id="cd00158">
    <property type="entry name" value="RHOD"/>
    <property type="match status" value="1"/>
</dbReference>
<proteinExistence type="predicted"/>
<dbReference type="PROSITE" id="PS50206">
    <property type="entry name" value="RHODANESE_3"/>
    <property type="match status" value="1"/>
</dbReference>
<reference evidence="3 4" key="1">
    <citation type="journal article" date="2004" name="Nature">
        <title>Genome sequence of Silicibacter pomeroyi reveals adaptations to the marine environment.</title>
        <authorList>
            <person name="Moran M.A."/>
            <person name="Buchan A."/>
            <person name="Gonzalez J.M."/>
            <person name="Heidelberg J.F."/>
            <person name="Whitman W.B."/>
            <person name="Kiene R.P."/>
            <person name="Henriksen J.R."/>
            <person name="King G.M."/>
            <person name="Belas R."/>
            <person name="Fuqua C."/>
            <person name="Brinkac L."/>
            <person name="Lewis M."/>
            <person name="Johri S."/>
            <person name="Weaver B."/>
            <person name="Pai G."/>
            <person name="Eisen J.A."/>
            <person name="Rahe E."/>
            <person name="Sheldon W.M."/>
            <person name="Ye W."/>
            <person name="Miller T.R."/>
            <person name="Carlton J."/>
            <person name="Rasko D.A."/>
            <person name="Paulsen I.T."/>
            <person name="Ren Q."/>
            <person name="Daugherty S.C."/>
            <person name="Deboy R.T."/>
            <person name="Dodson R.J."/>
            <person name="Durkin A.S."/>
            <person name="Madupu R."/>
            <person name="Nelson W.C."/>
            <person name="Sullivan S.A."/>
            <person name="Rosovitz M.J."/>
            <person name="Haft D.H."/>
            <person name="Selengut J."/>
            <person name="Ward N."/>
        </authorList>
    </citation>
    <scope>NUCLEOTIDE SEQUENCE [LARGE SCALE GENOMIC DNA]</scope>
    <source>
        <strain evidence="4">ATCC 700808 / DSM 15171 / DSS-3</strain>
    </source>
</reference>
<feature type="signal peptide" evidence="1">
    <location>
        <begin position="1"/>
        <end position="21"/>
    </location>
</feature>
<reference evidence="3 4" key="2">
    <citation type="journal article" date="2014" name="Stand. Genomic Sci.">
        <title>An updated genome annotation for the model marine bacterium Ruegeria pomeroyi DSS-3.</title>
        <authorList>
            <person name="Rivers A.R."/>
            <person name="Smith C.B."/>
            <person name="Moran M.A."/>
        </authorList>
    </citation>
    <scope>GENOME REANNOTATION</scope>
    <source>
        <strain evidence="4">ATCC 700808 / DSM 15171 / DSS-3</strain>
    </source>
</reference>
<dbReference type="NCBIfam" id="TIGR03865">
    <property type="entry name" value="PQQ_CXXCW"/>
    <property type="match status" value="1"/>
</dbReference>
<dbReference type="Gene3D" id="3.40.250.10">
    <property type="entry name" value="Rhodanese-like domain"/>
    <property type="match status" value="1"/>
</dbReference>
<dbReference type="InterPro" id="IPR036873">
    <property type="entry name" value="Rhodanese-like_dom_sf"/>
</dbReference>